<name>A0ABQ9JFN3_9CUCU</name>
<protein>
    <recommendedName>
        <fullName evidence="3">SH2 domain-containing protein</fullName>
    </recommendedName>
</protein>
<evidence type="ECO:0000313" key="2">
    <source>
        <dbReference type="Proteomes" id="UP001162164"/>
    </source>
</evidence>
<dbReference type="Proteomes" id="UP001162164">
    <property type="component" value="Unassembled WGS sequence"/>
</dbReference>
<dbReference type="PANTHER" id="PTHR46559:SF3">
    <property type="entry name" value="TYROSINE-PROTEIN PHOSPHATASE NON-RECEPTOR TYPE"/>
    <property type="match status" value="1"/>
</dbReference>
<organism evidence="1 2">
    <name type="scientific">Molorchus minor</name>
    <dbReference type="NCBI Taxonomy" id="1323400"/>
    <lineage>
        <taxon>Eukaryota</taxon>
        <taxon>Metazoa</taxon>
        <taxon>Ecdysozoa</taxon>
        <taxon>Arthropoda</taxon>
        <taxon>Hexapoda</taxon>
        <taxon>Insecta</taxon>
        <taxon>Pterygota</taxon>
        <taxon>Neoptera</taxon>
        <taxon>Endopterygota</taxon>
        <taxon>Coleoptera</taxon>
        <taxon>Polyphaga</taxon>
        <taxon>Cucujiformia</taxon>
        <taxon>Chrysomeloidea</taxon>
        <taxon>Cerambycidae</taxon>
        <taxon>Lamiinae</taxon>
        <taxon>Monochamini</taxon>
        <taxon>Molorchus</taxon>
    </lineage>
</organism>
<keyword evidence="2" id="KW-1185">Reference proteome</keyword>
<dbReference type="EMBL" id="JAPWTJ010000710">
    <property type="protein sequence ID" value="KAJ8976207.1"/>
    <property type="molecule type" value="Genomic_DNA"/>
</dbReference>
<proteinExistence type="predicted"/>
<reference evidence="1" key="1">
    <citation type="journal article" date="2023" name="Insect Mol. Biol.">
        <title>Genome sequencing provides insights into the evolution of gene families encoding plant cell wall-degrading enzymes in longhorned beetles.</title>
        <authorList>
            <person name="Shin N.R."/>
            <person name="Okamura Y."/>
            <person name="Kirsch R."/>
            <person name="Pauchet Y."/>
        </authorList>
    </citation>
    <scope>NUCLEOTIDE SEQUENCE</scope>
    <source>
        <strain evidence="1">MMC_N1</strain>
    </source>
</reference>
<dbReference type="Gene3D" id="3.30.505.10">
    <property type="entry name" value="SH2 domain"/>
    <property type="match status" value="1"/>
</dbReference>
<comment type="caution">
    <text evidence="1">The sequence shown here is derived from an EMBL/GenBank/DDBJ whole genome shotgun (WGS) entry which is preliminary data.</text>
</comment>
<accession>A0ABQ9JFN3</accession>
<dbReference type="InterPro" id="IPR036860">
    <property type="entry name" value="SH2_dom_sf"/>
</dbReference>
<gene>
    <name evidence="1" type="ORF">NQ317_008088</name>
</gene>
<dbReference type="SUPFAM" id="SSF55550">
    <property type="entry name" value="SH2 domain"/>
    <property type="match status" value="1"/>
</dbReference>
<sequence length="101" mass="11200">MIKASQIVQAEADECFISVQDTYRRDNKYDVGGGDQFSSLADLIEHYKKNPMVETSGTVVHLKQPFNATRINASGIHQRVKQLQSENGPNSFGKAGFLGRI</sequence>
<evidence type="ECO:0008006" key="3">
    <source>
        <dbReference type="Google" id="ProtNLM"/>
    </source>
</evidence>
<dbReference type="PANTHER" id="PTHR46559">
    <property type="entry name" value="TYROSINE-PROTEIN PHOSPHATASE NON-RECEPTOR TYPE 11"/>
    <property type="match status" value="1"/>
</dbReference>
<evidence type="ECO:0000313" key="1">
    <source>
        <dbReference type="EMBL" id="KAJ8976207.1"/>
    </source>
</evidence>